<gene>
    <name evidence="11" type="ORF">KDW96_01350</name>
</gene>
<keyword evidence="7 9" id="KW-0472">Membrane</keyword>
<sequence>MKDLLVRFDRRLNAVFRFCLVLLALVLSAVMVAAAFLRYFTDQSLPAVEEVSILLGVWIYFISMIVVTRDRGHLTGGVLELLDIGNGGRRAIRFINDLIGLLVMGVFLFYTIEYLLFVYKIGRKSTNMNLSTTVWVAAAVVGFFFMFAYKIRDLFFCENAVAECDGLSRPVGSEVKG</sequence>
<evidence type="ECO:0000256" key="6">
    <source>
        <dbReference type="ARBA" id="ARBA00022989"/>
    </source>
</evidence>
<comment type="subcellular location">
    <subcellularLocation>
        <location evidence="1 9">Cell inner membrane</location>
        <topology evidence="1 9">Multi-pass membrane protein</topology>
    </subcellularLocation>
</comment>
<feature type="domain" description="Tripartite ATP-independent periplasmic transporters DctQ component" evidence="10">
    <location>
        <begin position="28"/>
        <end position="154"/>
    </location>
</feature>
<feature type="transmembrane region" description="Helical" evidence="9">
    <location>
        <begin position="130"/>
        <end position="149"/>
    </location>
</feature>
<feature type="transmembrane region" description="Helical" evidence="9">
    <location>
        <begin position="51"/>
        <end position="68"/>
    </location>
</feature>
<keyword evidence="6 9" id="KW-1133">Transmembrane helix</keyword>
<comment type="similarity">
    <text evidence="8 9">Belongs to the TRAP transporter small permease family.</text>
</comment>
<organism evidence="11 12">
    <name type="scientific">Pseudomonas benzenivorans</name>
    <dbReference type="NCBI Taxonomy" id="556533"/>
    <lineage>
        <taxon>Bacteria</taxon>
        <taxon>Pseudomonadati</taxon>
        <taxon>Pseudomonadota</taxon>
        <taxon>Gammaproteobacteria</taxon>
        <taxon>Pseudomonadales</taxon>
        <taxon>Pseudomonadaceae</taxon>
        <taxon>Pseudomonas</taxon>
    </lineage>
</organism>
<evidence type="ECO:0000256" key="5">
    <source>
        <dbReference type="ARBA" id="ARBA00022692"/>
    </source>
</evidence>
<evidence type="ECO:0000256" key="3">
    <source>
        <dbReference type="ARBA" id="ARBA00022475"/>
    </source>
</evidence>
<comment type="function">
    <text evidence="9">Part of the tripartite ATP-independent periplasmic (TRAP) transport system.</text>
</comment>
<evidence type="ECO:0000259" key="10">
    <source>
        <dbReference type="Pfam" id="PF04290"/>
    </source>
</evidence>
<proteinExistence type="inferred from homology"/>
<dbReference type="Pfam" id="PF04290">
    <property type="entry name" value="DctQ"/>
    <property type="match status" value="1"/>
</dbReference>
<evidence type="ECO:0000256" key="2">
    <source>
        <dbReference type="ARBA" id="ARBA00022448"/>
    </source>
</evidence>
<evidence type="ECO:0000256" key="1">
    <source>
        <dbReference type="ARBA" id="ARBA00004429"/>
    </source>
</evidence>
<dbReference type="InterPro" id="IPR055348">
    <property type="entry name" value="DctQ"/>
</dbReference>
<reference evidence="11" key="1">
    <citation type="submission" date="2021-04" db="EMBL/GenBank/DDBJ databases">
        <title>Oceanospirillales bacteria with DddD are important DMSP degraders in coastal seawater.</title>
        <authorList>
            <person name="Liu J."/>
        </authorList>
    </citation>
    <scope>NUCLEOTIDE SEQUENCE</scope>
    <source>
        <strain evidence="11">D13-4</strain>
    </source>
</reference>
<keyword evidence="4 9" id="KW-0997">Cell inner membrane</keyword>
<keyword evidence="2 9" id="KW-0813">Transport</keyword>
<dbReference type="InterPro" id="IPR007387">
    <property type="entry name" value="TRAP_DctQ"/>
</dbReference>
<evidence type="ECO:0000256" key="4">
    <source>
        <dbReference type="ARBA" id="ARBA00022519"/>
    </source>
</evidence>
<keyword evidence="3" id="KW-1003">Cell membrane</keyword>
<keyword evidence="5 9" id="KW-0812">Transmembrane</keyword>
<evidence type="ECO:0000256" key="9">
    <source>
        <dbReference type="RuleBase" id="RU369079"/>
    </source>
</evidence>
<evidence type="ECO:0000256" key="8">
    <source>
        <dbReference type="ARBA" id="ARBA00038436"/>
    </source>
</evidence>
<keyword evidence="12" id="KW-1185">Reference proteome</keyword>
<comment type="subunit">
    <text evidence="9">The complex comprises the extracytoplasmic solute receptor protein and the two transmembrane proteins.</text>
</comment>
<feature type="transmembrane region" description="Helical" evidence="9">
    <location>
        <begin position="98"/>
        <end position="118"/>
    </location>
</feature>
<dbReference type="Proteomes" id="UP001059672">
    <property type="component" value="Chromosome"/>
</dbReference>
<feature type="transmembrane region" description="Helical" evidence="9">
    <location>
        <begin position="12"/>
        <end position="39"/>
    </location>
</feature>
<protein>
    <recommendedName>
        <fullName evidence="9">TRAP transporter small permease protein</fullName>
    </recommendedName>
</protein>
<evidence type="ECO:0000256" key="7">
    <source>
        <dbReference type="ARBA" id="ARBA00023136"/>
    </source>
</evidence>
<dbReference type="PANTHER" id="PTHR35011">
    <property type="entry name" value="2,3-DIKETO-L-GULONATE TRAP TRANSPORTER SMALL PERMEASE PROTEIN YIAM"/>
    <property type="match status" value="1"/>
</dbReference>
<accession>A0ABY5H6S1</accession>
<evidence type="ECO:0000313" key="12">
    <source>
        <dbReference type="Proteomes" id="UP001059672"/>
    </source>
</evidence>
<evidence type="ECO:0000313" key="11">
    <source>
        <dbReference type="EMBL" id="UTW08010.1"/>
    </source>
</evidence>
<dbReference type="EMBL" id="CP073346">
    <property type="protein sequence ID" value="UTW08010.1"/>
    <property type="molecule type" value="Genomic_DNA"/>
</dbReference>
<name>A0ABY5H6S1_9PSED</name>
<dbReference type="RefSeq" id="WP_255838605.1">
    <property type="nucleotide sequence ID" value="NZ_CP073346.1"/>
</dbReference>